<keyword evidence="4" id="KW-0598">Phosphotransferase system</keyword>
<dbReference type="InterPro" id="IPR000032">
    <property type="entry name" value="HPr-like"/>
</dbReference>
<dbReference type="PROSITE" id="PS00369">
    <property type="entry name" value="PTS_HPR_HIS"/>
    <property type="match status" value="1"/>
</dbReference>
<reference evidence="7" key="1">
    <citation type="journal article" date="2019" name="Int. J. Syst. Evol. Microbiol.">
        <title>The Global Catalogue of Microorganisms (GCM) 10K type strain sequencing project: providing services to taxonomists for standard genome sequencing and annotation.</title>
        <authorList>
            <consortium name="The Broad Institute Genomics Platform"/>
            <consortium name="The Broad Institute Genome Sequencing Center for Infectious Disease"/>
            <person name="Wu L."/>
            <person name="Ma J."/>
        </authorList>
    </citation>
    <scope>NUCLEOTIDE SEQUENCE [LARGE SCALE GENOMIC DNA]</scope>
    <source>
        <strain evidence="7">CGMCC 1.15731</strain>
    </source>
</reference>
<evidence type="ECO:0000256" key="4">
    <source>
        <dbReference type="ARBA" id="ARBA00022683"/>
    </source>
</evidence>
<evidence type="ECO:0000256" key="1">
    <source>
        <dbReference type="ARBA" id="ARBA00004496"/>
    </source>
</evidence>
<evidence type="ECO:0000259" key="5">
    <source>
        <dbReference type="PROSITE" id="PS51350"/>
    </source>
</evidence>
<dbReference type="InterPro" id="IPR050399">
    <property type="entry name" value="HPr"/>
</dbReference>
<gene>
    <name evidence="6" type="ORF">ACFO1V_04470</name>
</gene>
<dbReference type="SUPFAM" id="SSF55594">
    <property type="entry name" value="HPr-like"/>
    <property type="match status" value="1"/>
</dbReference>
<dbReference type="InterPro" id="IPR035895">
    <property type="entry name" value="HPr-like_sf"/>
</dbReference>
<dbReference type="InterPro" id="IPR001020">
    <property type="entry name" value="PTS_HPr_His_P_site"/>
</dbReference>
<comment type="caution">
    <text evidence="6">The sequence shown here is derived from an EMBL/GenBank/DDBJ whole genome shotgun (WGS) entry which is preliminary data.</text>
</comment>
<dbReference type="PANTHER" id="PTHR33705:SF2">
    <property type="entry name" value="PHOSPHOCARRIER PROTEIN NPR"/>
    <property type="match status" value="1"/>
</dbReference>
<keyword evidence="7" id="KW-1185">Reference proteome</keyword>
<dbReference type="CDD" id="cd00367">
    <property type="entry name" value="PTS-HPr_like"/>
    <property type="match status" value="1"/>
</dbReference>
<dbReference type="PANTHER" id="PTHR33705">
    <property type="entry name" value="PHOSPHOCARRIER PROTEIN HPR"/>
    <property type="match status" value="1"/>
</dbReference>
<dbReference type="Gene3D" id="3.30.1340.10">
    <property type="entry name" value="HPr-like"/>
    <property type="match status" value="1"/>
</dbReference>
<dbReference type="PROSITE" id="PS51350">
    <property type="entry name" value="PTS_HPR_DOM"/>
    <property type="match status" value="1"/>
</dbReference>
<proteinExistence type="inferred from homology"/>
<accession>A0ABV9H4X2</accession>
<evidence type="ECO:0000313" key="7">
    <source>
        <dbReference type="Proteomes" id="UP001596042"/>
    </source>
</evidence>
<dbReference type="Pfam" id="PF00381">
    <property type="entry name" value="PTS-HPr"/>
    <property type="match status" value="1"/>
</dbReference>
<feature type="domain" description="HPr" evidence="5">
    <location>
        <begin position="16"/>
        <end position="103"/>
    </location>
</feature>
<sequence length="104" mass="10727">MHSGVSVSGDYDPDTAITRSMEIINKRGLHARASAKFVQLVEGFNAHVRVSKDGVTVGGTSIMGLMMLAASPGCCIEVSASGEDAVAVLDALEALIAGKFGEEC</sequence>
<evidence type="ECO:0000313" key="6">
    <source>
        <dbReference type="EMBL" id="MFC4624483.1"/>
    </source>
</evidence>
<name>A0ABV9H4X2_9HYPH</name>
<dbReference type="Proteomes" id="UP001596042">
    <property type="component" value="Unassembled WGS sequence"/>
</dbReference>
<dbReference type="EMBL" id="JBHSEL010000042">
    <property type="protein sequence ID" value="MFC4624483.1"/>
    <property type="molecule type" value="Genomic_DNA"/>
</dbReference>
<keyword evidence="3" id="KW-0963">Cytoplasm</keyword>
<dbReference type="PRINTS" id="PR00107">
    <property type="entry name" value="PHOSPHOCPHPR"/>
</dbReference>
<evidence type="ECO:0000256" key="3">
    <source>
        <dbReference type="ARBA" id="ARBA00022490"/>
    </source>
</evidence>
<comment type="similarity">
    <text evidence="2">Belongs to the HPr family.</text>
</comment>
<comment type="subcellular location">
    <subcellularLocation>
        <location evidence="1">Cytoplasm</location>
    </subcellularLocation>
</comment>
<dbReference type="NCBIfam" id="TIGR01003">
    <property type="entry name" value="PTS_HPr_family"/>
    <property type="match status" value="1"/>
</dbReference>
<evidence type="ECO:0000256" key="2">
    <source>
        <dbReference type="ARBA" id="ARBA00010736"/>
    </source>
</evidence>
<dbReference type="RefSeq" id="WP_374832180.1">
    <property type="nucleotide sequence ID" value="NZ_JBHEEZ010000013.1"/>
</dbReference>
<protein>
    <submittedName>
        <fullName evidence="6">HPr family phosphocarrier protein</fullName>
    </submittedName>
</protein>
<organism evidence="6 7">
    <name type="scientific">Daeguia caeni</name>
    <dbReference type="NCBI Taxonomy" id="439612"/>
    <lineage>
        <taxon>Bacteria</taxon>
        <taxon>Pseudomonadati</taxon>
        <taxon>Pseudomonadota</taxon>
        <taxon>Alphaproteobacteria</taxon>
        <taxon>Hyphomicrobiales</taxon>
        <taxon>Brucellaceae</taxon>
        <taxon>Daeguia</taxon>
    </lineage>
</organism>